<dbReference type="Proteomes" id="UP000541470">
    <property type="component" value="Unassembled WGS sequence"/>
</dbReference>
<dbReference type="GO" id="GO:0005886">
    <property type="term" value="C:plasma membrane"/>
    <property type="evidence" value="ECO:0007669"/>
    <property type="project" value="UniProtKB-SubCell"/>
</dbReference>
<feature type="chain" id="PRO_5030922642" evidence="10">
    <location>
        <begin position="24"/>
        <end position="827"/>
    </location>
</feature>
<dbReference type="RefSeq" id="WP_169590410.1">
    <property type="nucleotide sequence ID" value="NZ_JABBGK010000002.1"/>
</dbReference>
<dbReference type="Gene3D" id="3.30.450.20">
    <property type="entry name" value="PAS domain"/>
    <property type="match status" value="1"/>
</dbReference>
<evidence type="ECO:0000313" key="13">
    <source>
        <dbReference type="EMBL" id="NML74714.1"/>
    </source>
</evidence>
<dbReference type="CDD" id="cd06225">
    <property type="entry name" value="HAMP"/>
    <property type="match status" value="1"/>
</dbReference>
<accession>A0A7Y0FWJ7</accession>
<dbReference type="Gene3D" id="1.10.8.500">
    <property type="entry name" value="HAMP domain in histidine kinase"/>
    <property type="match status" value="1"/>
</dbReference>
<evidence type="ECO:0000259" key="12">
    <source>
        <dbReference type="PROSITE" id="PS50885"/>
    </source>
</evidence>
<dbReference type="GO" id="GO:0007165">
    <property type="term" value="P:signal transduction"/>
    <property type="evidence" value="ECO:0007669"/>
    <property type="project" value="UniProtKB-KW"/>
</dbReference>
<organism evidence="13 14">
    <name type="scientific">Rhizobium terricola</name>
    <dbReference type="NCBI Taxonomy" id="2728849"/>
    <lineage>
        <taxon>Bacteria</taxon>
        <taxon>Pseudomonadati</taxon>
        <taxon>Pseudomonadota</taxon>
        <taxon>Alphaproteobacteria</taxon>
        <taxon>Hyphomicrobiales</taxon>
        <taxon>Rhizobiaceae</taxon>
        <taxon>Rhizobium/Agrobacterium group</taxon>
        <taxon>Rhizobium</taxon>
    </lineage>
</organism>
<feature type="domain" description="HAMP" evidence="12">
    <location>
        <begin position="439"/>
        <end position="491"/>
    </location>
</feature>
<dbReference type="PANTHER" id="PTHR43531:SF11">
    <property type="entry name" value="METHYL-ACCEPTING CHEMOTAXIS PROTEIN 3"/>
    <property type="match status" value="1"/>
</dbReference>
<keyword evidence="8" id="KW-0807">Transducer</keyword>
<feature type="signal peptide" evidence="10">
    <location>
        <begin position="1"/>
        <end position="23"/>
    </location>
</feature>
<dbReference type="SMART" id="SM00304">
    <property type="entry name" value="HAMP"/>
    <property type="match status" value="2"/>
</dbReference>
<feature type="compositionally biased region" description="Basic and acidic residues" evidence="9">
    <location>
        <begin position="412"/>
        <end position="437"/>
    </location>
</feature>
<sequence>MRLSRKLPIAAALFAFVSLSASMAINFYLESLTLTDQVYQKLEATADGRRNEARGYLESIRLDMAALASTFTTQQAFYGFNGAMSFLGEDPAKELQARYIDGNPFPEGERYKYDTAKKDVYDRSHKQYHPGFLKHLQAQGYSDLFLINPEGMIVYTAMKERDLGTNLVTGPYKDTGLGVVFQKALKAESGAAAMSEFEAYQPSNGRVSSFVAVPILQNGRAIGVLAYQIPNDQFTAMYSNKKGLGETGETILVSARGEVVNDSLHTTENDALVARIDSALVSEAVAGREAKGSVAGYRDMSSYAASSPLEFAGTRWAVIALIDEDEVGAELWSAALASIGVGLVLVVIGSAVAVLYSRTLTRPISSLVGSMGELANGNTEIALDGENRQDEIGDMARSVAVFRQAEIEKRELESEAEHRRSASEGERRERDAEKAAEQARLTETVEVLGAALQRLASGDLTATIDKPFASGLDRLRVDFNASLERLSRTVSAVHSNVSEINHKSGKVSSSTSDLSKRTEQQAAALVETSSAIRQIMDAVRHSTEKAETASKLAREARVNSDRSGEIVGGTVDAMQRIESASSEISKIINVIDEIAFQTNLLALNAGVEAARAGEAGKGFAVVAQEVRELAQRSANAAKDIKALITKSGEEVANGVGLVKQTGEALSSIASQVVQIGDHIHTIAGAARQQSSGLNEVNAAVGRMEDVTQQNARAAEQTNAEMSALTRDAEMLAGLVGQFTFEKGMAPSVTKFADMRETSFTRPETSFARNDKPMGSNVKPLVPRVIPAGPNTRAVSSPARALLNKLSSGIGKPQAPSTSKEDGNWEEF</sequence>
<evidence type="ECO:0000256" key="6">
    <source>
        <dbReference type="ARBA" id="ARBA00023136"/>
    </source>
</evidence>
<dbReference type="Gene3D" id="1.10.287.950">
    <property type="entry name" value="Methyl-accepting chemotaxis protein"/>
    <property type="match status" value="1"/>
</dbReference>
<evidence type="ECO:0000313" key="14">
    <source>
        <dbReference type="Proteomes" id="UP000541470"/>
    </source>
</evidence>
<evidence type="ECO:0000259" key="11">
    <source>
        <dbReference type="PROSITE" id="PS50111"/>
    </source>
</evidence>
<proteinExistence type="inferred from homology"/>
<keyword evidence="6" id="KW-0472">Membrane</keyword>
<name>A0A7Y0FWJ7_9HYPH</name>
<dbReference type="InterPro" id="IPR033479">
    <property type="entry name" value="dCache_1"/>
</dbReference>
<dbReference type="AlphaFoldDB" id="A0A7Y0FWJ7"/>
<dbReference type="PANTHER" id="PTHR43531">
    <property type="entry name" value="PROTEIN ICFG"/>
    <property type="match status" value="1"/>
</dbReference>
<feature type="domain" description="HAMP" evidence="12">
    <location>
        <begin position="358"/>
        <end position="411"/>
    </location>
</feature>
<protein>
    <submittedName>
        <fullName evidence="13">Methyl-accepting chemotaxis protein</fullName>
    </submittedName>
</protein>
<feature type="region of interest" description="Disordered" evidence="9">
    <location>
        <begin position="804"/>
        <end position="827"/>
    </location>
</feature>
<evidence type="ECO:0000256" key="7">
    <source>
        <dbReference type="ARBA" id="ARBA00029447"/>
    </source>
</evidence>
<keyword evidence="3" id="KW-0145">Chemotaxis</keyword>
<reference evidence="13 14" key="1">
    <citation type="submission" date="2020-04" db="EMBL/GenBank/DDBJ databases">
        <title>Rhizobium sp. S-51 isolated from soil.</title>
        <authorList>
            <person name="Dahal R.H."/>
        </authorList>
    </citation>
    <scope>NUCLEOTIDE SEQUENCE [LARGE SCALE GENOMIC DNA]</scope>
    <source>
        <strain evidence="13 14">S-51</strain>
    </source>
</reference>
<evidence type="ECO:0000256" key="9">
    <source>
        <dbReference type="SAM" id="MobiDB-lite"/>
    </source>
</evidence>
<dbReference type="SUPFAM" id="SSF158472">
    <property type="entry name" value="HAMP domain-like"/>
    <property type="match status" value="1"/>
</dbReference>
<dbReference type="InterPro" id="IPR051310">
    <property type="entry name" value="MCP_chemotaxis"/>
</dbReference>
<feature type="domain" description="Methyl-accepting transducer" evidence="11">
    <location>
        <begin position="496"/>
        <end position="725"/>
    </location>
</feature>
<comment type="similarity">
    <text evidence="7">Belongs to the methyl-accepting chemotaxis (MCP) protein family.</text>
</comment>
<feature type="compositionally biased region" description="Basic and acidic residues" evidence="9">
    <location>
        <begin position="818"/>
        <end position="827"/>
    </location>
</feature>
<keyword evidence="10" id="KW-0732">Signal</keyword>
<evidence type="ECO:0000256" key="1">
    <source>
        <dbReference type="ARBA" id="ARBA00004651"/>
    </source>
</evidence>
<comment type="subcellular location">
    <subcellularLocation>
        <location evidence="1">Cell membrane</location>
        <topology evidence="1">Multi-pass membrane protein</topology>
    </subcellularLocation>
</comment>
<evidence type="ECO:0000256" key="3">
    <source>
        <dbReference type="ARBA" id="ARBA00022500"/>
    </source>
</evidence>
<dbReference type="SUPFAM" id="SSF58104">
    <property type="entry name" value="Methyl-accepting chemotaxis protein (MCP) signaling domain"/>
    <property type="match status" value="1"/>
</dbReference>
<dbReference type="InterPro" id="IPR003660">
    <property type="entry name" value="HAMP_dom"/>
</dbReference>
<keyword evidence="5" id="KW-1133">Transmembrane helix</keyword>
<evidence type="ECO:0000256" key="4">
    <source>
        <dbReference type="ARBA" id="ARBA00022692"/>
    </source>
</evidence>
<gene>
    <name evidence="13" type="ORF">HHL25_11315</name>
</gene>
<evidence type="ECO:0000256" key="10">
    <source>
        <dbReference type="SAM" id="SignalP"/>
    </source>
</evidence>
<keyword evidence="4" id="KW-0812">Transmembrane</keyword>
<dbReference type="Pfam" id="PF02743">
    <property type="entry name" value="dCache_1"/>
    <property type="match status" value="1"/>
</dbReference>
<dbReference type="InterPro" id="IPR004089">
    <property type="entry name" value="MCPsignal_dom"/>
</dbReference>
<dbReference type="FunFam" id="1.10.287.950:FF:000001">
    <property type="entry name" value="Methyl-accepting chemotaxis sensory transducer"/>
    <property type="match status" value="1"/>
</dbReference>
<evidence type="ECO:0000256" key="8">
    <source>
        <dbReference type="PROSITE-ProRule" id="PRU00284"/>
    </source>
</evidence>
<dbReference type="PROSITE" id="PS50111">
    <property type="entry name" value="CHEMOTAXIS_TRANSDUC_2"/>
    <property type="match status" value="1"/>
</dbReference>
<feature type="region of interest" description="Disordered" evidence="9">
    <location>
        <begin position="412"/>
        <end position="438"/>
    </location>
</feature>
<dbReference type="Pfam" id="PF00672">
    <property type="entry name" value="HAMP"/>
    <property type="match status" value="1"/>
</dbReference>
<keyword evidence="14" id="KW-1185">Reference proteome</keyword>
<keyword evidence="2" id="KW-1003">Cell membrane</keyword>
<comment type="caution">
    <text evidence="13">The sequence shown here is derived from an EMBL/GenBank/DDBJ whole genome shotgun (WGS) entry which is preliminary data.</text>
</comment>
<evidence type="ECO:0000256" key="5">
    <source>
        <dbReference type="ARBA" id="ARBA00022989"/>
    </source>
</evidence>
<dbReference type="GO" id="GO:0006935">
    <property type="term" value="P:chemotaxis"/>
    <property type="evidence" value="ECO:0007669"/>
    <property type="project" value="UniProtKB-KW"/>
</dbReference>
<evidence type="ECO:0000256" key="2">
    <source>
        <dbReference type="ARBA" id="ARBA00022475"/>
    </source>
</evidence>
<dbReference type="CDD" id="cd11386">
    <property type="entry name" value="MCP_signal"/>
    <property type="match status" value="1"/>
</dbReference>
<dbReference type="EMBL" id="JABBGK010000002">
    <property type="protein sequence ID" value="NML74714.1"/>
    <property type="molecule type" value="Genomic_DNA"/>
</dbReference>
<dbReference type="PROSITE" id="PS50885">
    <property type="entry name" value="HAMP"/>
    <property type="match status" value="2"/>
</dbReference>
<dbReference type="SMART" id="SM00283">
    <property type="entry name" value="MA"/>
    <property type="match status" value="1"/>
</dbReference>
<dbReference type="Pfam" id="PF00015">
    <property type="entry name" value="MCPsignal"/>
    <property type="match status" value="1"/>
</dbReference>